<sequence>MSIATDRVARAFRRGLPSYHDEARVQAASAARLAGMLVEDGVGPRIARAFEFGCGTGLLTTALRSRFAIESFETNDLLPEAVAYLPADLRAGFRPGPIEDIALDGRFDLIASGATIQWIADPAALLSRLARHLAPDGRLLIGGFGRGHFAELAALAAPEPLFYADPADWPALLPRGLALRAVEIRREVLGFDDLPQLLRHLRATGVTGNARAGWGRRAMRAAETRWRAEHPRPDGRLGLSHVSVHLVIGATAAGGACAGADTP</sequence>
<dbReference type="Pfam" id="PF08241">
    <property type="entry name" value="Methyltransf_11"/>
    <property type="match status" value="1"/>
</dbReference>
<evidence type="ECO:0000313" key="3">
    <source>
        <dbReference type="Proteomes" id="UP000016566"/>
    </source>
</evidence>
<organism evidence="2 3">
    <name type="scientific">Limimaricola cinnabarinus LL-001</name>
    <dbReference type="NCBI Taxonomy" id="1337093"/>
    <lineage>
        <taxon>Bacteria</taxon>
        <taxon>Pseudomonadati</taxon>
        <taxon>Pseudomonadota</taxon>
        <taxon>Alphaproteobacteria</taxon>
        <taxon>Rhodobacterales</taxon>
        <taxon>Paracoccaceae</taxon>
        <taxon>Limimaricola</taxon>
    </lineage>
</organism>
<feature type="domain" description="Methyltransferase type 11" evidence="1">
    <location>
        <begin position="51"/>
        <end position="141"/>
    </location>
</feature>
<dbReference type="InterPro" id="IPR013216">
    <property type="entry name" value="Methyltransf_11"/>
</dbReference>
<dbReference type="CDD" id="cd02440">
    <property type="entry name" value="AdoMet_MTases"/>
    <property type="match status" value="1"/>
</dbReference>
<accession>U3AEH8</accession>
<dbReference type="RefSeq" id="WP_021694190.1">
    <property type="nucleotide sequence ID" value="NZ_BATB01000028.1"/>
</dbReference>
<comment type="caution">
    <text evidence="2">The sequence shown here is derived from an EMBL/GenBank/DDBJ whole genome shotgun (WGS) entry which is preliminary data.</text>
</comment>
<dbReference type="Gene3D" id="3.40.50.150">
    <property type="entry name" value="Vaccinia Virus protein VP39"/>
    <property type="match status" value="1"/>
</dbReference>
<dbReference type="InterPro" id="IPR029063">
    <property type="entry name" value="SAM-dependent_MTases_sf"/>
</dbReference>
<dbReference type="SUPFAM" id="SSF53335">
    <property type="entry name" value="S-adenosyl-L-methionine-dependent methyltransferases"/>
    <property type="match status" value="1"/>
</dbReference>
<keyword evidence="3" id="KW-1185">Reference proteome</keyword>
<dbReference type="eggNOG" id="COG4106">
    <property type="taxonomic scope" value="Bacteria"/>
</dbReference>
<dbReference type="OrthoDB" id="9802097at2"/>
<protein>
    <submittedName>
        <fullName evidence="2">Biotin synthesis protein bioC</fullName>
    </submittedName>
</protein>
<dbReference type="Proteomes" id="UP000016566">
    <property type="component" value="Unassembled WGS sequence"/>
</dbReference>
<gene>
    <name evidence="2" type="ORF">MBELCI_2141</name>
</gene>
<evidence type="ECO:0000313" key="2">
    <source>
        <dbReference type="EMBL" id="GAD56089.1"/>
    </source>
</evidence>
<proteinExistence type="predicted"/>
<dbReference type="EMBL" id="BATB01000028">
    <property type="protein sequence ID" value="GAD56089.1"/>
    <property type="molecule type" value="Genomic_DNA"/>
</dbReference>
<name>U3AEH8_9RHOB</name>
<evidence type="ECO:0000259" key="1">
    <source>
        <dbReference type="Pfam" id="PF08241"/>
    </source>
</evidence>
<reference evidence="2" key="1">
    <citation type="journal article" date="2013" name="Genome Announc.">
        <title>Draft Genome Sequence of Loktanella cinnabarina LL-001T, Isolated from Deep-Sea Floor Sediment.</title>
        <authorList>
            <person name="Nishi S."/>
            <person name="Tsubouchi T."/>
            <person name="Takaki Y."/>
            <person name="Koyanagi R."/>
            <person name="Satoh N."/>
            <person name="Maruyama T."/>
            <person name="Hatada Y."/>
        </authorList>
    </citation>
    <scope>NUCLEOTIDE SEQUENCE [LARGE SCALE GENOMIC DNA]</scope>
    <source>
        <strain evidence="2">LL-001</strain>
    </source>
</reference>
<dbReference type="STRING" id="1337093.MBELCI_2141"/>
<dbReference type="GO" id="GO:0008757">
    <property type="term" value="F:S-adenosylmethionine-dependent methyltransferase activity"/>
    <property type="evidence" value="ECO:0007669"/>
    <property type="project" value="InterPro"/>
</dbReference>
<dbReference type="AlphaFoldDB" id="U3AEH8"/>